<dbReference type="SUPFAM" id="SSF82649">
    <property type="entry name" value="SufE/NifU"/>
    <property type="match status" value="1"/>
</dbReference>
<reference evidence="3" key="1">
    <citation type="submission" date="2022-10" db="EMBL/GenBank/DDBJ databases">
        <title>Rhodococcus sp.75.</title>
        <authorList>
            <person name="Sun M."/>
        </authorList>
    </citation>
    <scope>NUCLEOTIDE SEQUENCE</scope>
    <source>
        <strain evidence="3">75</strain>
    </source>
</reference>
<proteinExistence type="inferred from homology"/>
<accession>A0ABY6P1H8</accession>
<dbReference type="PANTHER" id="PTHR43597:SF5">
    <property type="entry name" value="SUFE-LIKE PROTEIN 2, CHLOROPLASTIC"/>
    <property type="match status" value="1"/>
</dbReference>
<evidence type="ECO:0000259" key="2">
    <source>
        <dbReference type="Pfam" id="PF02657"/>
    </source>
</evidence>
<organism evidence="3 4">
    <name type="scientific">Rhodococcus antarcticus</name>
    <dbReference type="NCBI Taxonomy" id="2987751"/>
    <lineage>
        <taxon>Bacteria</taxon>
        <taxon>Bacillati</taxon>
        <taxon>Actinomycetota</taxon>
        <taxon>Actinomycetes</taxon>
        <taxon>Mycobacteriales</taxon>
        <taxon>Nocardiaceae</taxon>
        <taxon>Rhodococcus</taxon>
    </lineage>
</organism>
<dbReference type="InterPro" id="IPR003808">
    <property type="entry name" value="Fe-S_metab-assoc_dom"/>
</dbReference>
<evidence type="ECO:0000256" key="1">
    <source>
        <dbReference type="ARBA" id="ARBA00010282"/>
    </source>
</evidence>
<keyword evidence="4" id="KW-1185">Reference proteome</keyword>
<evidence type="ECO:0000313" key="4">
    <source>
        <dbReference type="Proteomes" id="UP001164965"/>
    </source>
</evidence>
<feature type="domain" description="Fe-S metabolism associated" evidence="2">
    <location>
        <begin position="12"/>
        <end position="134"/>
    </location>
</feature>
<sequence length="139" mass="15240">MSIPSGLQEVIEDFEAVEGRDKLTLLLELSDELPELPDGMETADLERVPECQTPLFLTVDAADAEHVKLYFQAPPEAPTTRGFAAILHHGLDGESRETVLAVPEDFYATLGLADVVSPLRLRGLSAMLARIKRQVREAS</sequence>
<dbReference type="RefSeq" id="WP_265383606.1">
    <property type="nucleotide sequence ID" value="NZ_CP110615.1"/>
</dbReference>
<name>A0ABY6P1H8_9NOCA</name>
<dbReference type="Gene3D" id="3.90.1010.10">
    <property type="match status" value="1"/>
</dbReference>
<dbReference type="Proteomes" id="UP001164965">
    <property type="component" value="Chromosome"/>
</dbReference>
<dbReference type="PANTHER" id="PTHR43597">
    <property type="entry name" value="SULFUR ACCEPTOR PROTEIN CSDE"/>
    <property type="match status" value="1"/>
</dbReference>
<protein>
    <submittedName>
        <fullName evidence="3">SufE family protein</fullName>
    </submittedName>
</protein>
<gene>
    <name evidence="3" type="ORF">RHODO2019_03260</name>
</gene>
<comment type="similarity">
    <text evidence="1">Belongs to the SufE family.</text>
</comment>
<dbReference type="Pfam" id="PF02657">
    <property type="entry name" value="SufE"/>
    <property type="match status" value="1"/>
</dbReference>
<dbReference type="EMBL" id="CP110615">
    <property type="protein sequence ID" value="UZJ25502.1"/>
    <property type="molecule type" value="Genomic_DNA"/>
</dbReference>
<evidence type="ECO:0000313" key="3">
    <source>
        <dbReference type="EMBL" id="UZJ25502.1"/>
    </source>
</evidence>